<accession>A0A4Y5JT96</accession>
<proteinExistence type="predicted"/>
<dbReference type="Proteomes" id="UP000316733">
    <property type="component" value="Segment"/>
</dbReference>
<protein>
    <submittedName>
        <fullName evidence="1">Uncharacterized protein</fullName>
    </submittedName>
</protein>
<evidence type="ECO:0000313" key="1">
    <source>
        <dbReference type="EMBL" id="QCG75957.1"/>
    </source>
</evidence>
<sequence>MKLNEVTTISDLDNIPVTDKFIVVGEDMVGLAFIDNDGKLNDGFFFECTYTQNKEQIFKAVQQLKKQVDELNNCNKEKVIAHIMRAPEFAYVWVYFEQK</sequence>
<gene>
    <name evidence="1" type="ORF">EST35_0075</name>
</gene>
<keyword evidence="2" id="KW-1185">Reference proteome</keyword>
<reference evidence="2" key="1">
    <citation type="journal article" date="2020" name="bioRxiv">
        <title>Integrative omics analysis of Pseudomonas aeruginosa virus PA5oct highlights the molecular complexity of jumbo phages.</title>
        <authorList>
            <person name="Lood C."/>
            <person name="Danis-Wlodarczyk K."/>
            <person name="Blasdel B.G."/>
            <person name="Jang H.B."/>
            <person name="Vandenheuvel D."/>
            <person name="Briers Y."/>
            <person name="Noben J.-P."/>
            <person name="van Noort V."/>
            <person name="Drulis-Kawa Z."/>
            <person name="Lavigne R."/>
        </authorList>
    </citation>
    <scope>NUCLEOTIDE SEQUENCE [LARGE SCALE GENOMIC DNA]</scope>
</reference>
<name>A0A4Y5JT96_9CAUD</name>
<evidence type="ECO:0000313" key="2">
    <source>
        <dbReference type="Proteomes" id="UP000316733"/>
    </source>
</evidence>
<organism evidence="1 2">
    <name type="scientific">Pseudomonas phage vB_PaeM_PA5oct</name>
    <dbReference type="NCBI Taxonomy" id="2163605"/>
    <lineage>
        <taxon>Viruses</taxon>
        <taxon>Duplodnaviria</taxon>
        <taxon>Heunggongvirae</taxon>
        <taxon>Uroviricota</taxon>
        <taxon>Caudoviricetes</taxon>
        <taxon>Arenbergviridae</taxon>
        <taxon>Wroclawvirus</taxon>
        <taxon>Wroclawvirus PA5oct</taxon>
    </lineage>
</organism>
<dbReference type="EMBL" id="MK797984">
    <property type="protein sequence ID" value="QCG75957.1"/>
    <property type="molecule type" value="Genomic_DNA"/>
</dbReference>